<dbReference type="KEGG" id="fro:AALO17_16100"/>
<dbReference type="EMBL" id="CP011391">
    <property type="protein sequence ID" value="AMK54744.1"/>
    <property type="molecule type" value="Genomic_DNA"/>
</dbReference>
<reference evidence="1 3" key="1">
    <citation type="journal article" date="2016" name="Gut Pathog.">
        <title>Whole genome sequencing of "Faecalibaculum rodentium" ALO17, isolated from C57BL/6J laboratory mouse feces.</title>
        <authorList>
            <person name="Lim S."/>
            <person name="Chang D.H."/>
            <person name="Ahn S."/>
            <person name="Kim B.C."/>
        </authorList>
    </citation>
    <scope>NUCLEOTIDE SEQUENCE [LARGE SCALE GENOMIC DNA]</scope>
    <source>
        <strain evidence="1 3">Alo17</strain>
    </source>
</reference>
<evidence type="ECO:0000313" key="2">
    <source>
        <dbReference type="EMBL" id="OLU44057.1"/>
    </source>
</evidence>
<proteinExistence type="predicted"/>
<name>A0A140DVR7_9FIRM</name>
<dbReference type="EMBL" id="MPJZ01000088">
    <property type="protein sequence ID" value="OLU44057.1"/>
    <property type="molecule type" value="Genomic_DNA"/>
</dbReference>
<gene>
    <name evidence="1" type="ORF">AALO17_16100</name>
    <name evidence="2" type="ORF">BO223_09725</name>
</gene>
<evidence type="ECO:0000313" key="1">
    <source>
        <dbReference type="EMBL" id="AMK54744.1"/>
    </source>
</evidence>
<evidence type="ECO:0000313" key="3">
    <source>
        <dbReference type="Proteomes" id="UP000069771"/>
    </source>
</evidence>
<accession>A0A140DVR7</accession>
<dbReference type="Proteomes" id="UP000186758">
    <property type="component" value="Unassembled WGS sequence"/>
</dbReference>
<reference evidence="2 4" key="2">
    <citation type="submission" date="2016-11" db="EMBL/GenBank/DDBJ databases">
        <title>Description of two novel members of the family Erysipelotrichaceae: Ileibacterium lipovorans gen. nov., sp. nov. and Dubosiella newyorkensis, gen. nov., sp. nov.</title>
        <authorList>
            <person name="Cox L.M."/>
            <person name="Sohn J."/>
            <person name="Tyrrell K.L."/>
            <person name="Citron D.M."/>
            <person name="Lawson P.A."/>
            <person name="Patel N.B."/>
            <person name="Iizumi T."/>
            <person name="Perez-Perez G.I."/>
            <person name="Goldstein E.J."/>
            <person name="Blaser M.J."/>
        </authorList>
    </citation>
    <scope>NUCLEOTIDE SEQUENCE [LARGE SCALE GENOMIC DNA]</scope>
    <source>
        <strain evidence="2 4">NYU-BL-K8</strain>
    </source>
</reference>
<protein>
    <submittedName>
        <fullName evidence="1">Uncharacterized protein</fullName>
    </submittedName>
</protein>
<dbReference type="STRING" id="1702221.AALO17_16100"/>
<sequence>MHSHSTVHAIELLHEAAVLTTVSTQPLFCCGSERCRFSQIFVWDGHCRQSRYNELWTDKLVCEMFVTGSRPENTADQLQEEQYDGRRTA</sequence>
<keyword evidence="3" id="KW-1185">Reference proteome</keyword>
<dbReference type="AlphaFoldDB" id="A0A140DVR7"/>
<organism evidence="1 3">
    <name type="scientific">Faecalibaculum rodentium</name>
    <dbReference type="NCBI Taxonomy" id="1702221"/>
    <lineage>
        <taxon>Bacteria</taxon>
        <taxon>Bacillati</taxon>
        <taxon>Bacillota</taxon>
        <taxon>Erysipelotrichia</taxon>
        <taxon>Erysipelotrichales</taxon>
        <taxon>Erysipelotrichaceae</taxon>
        <taxon>Faecalibaculum</taxon>
    </lineage>
</organism>
<dbReference type="Proteomes" id="UP000069771">
    <property type="component" value="Chromosome"/>
</dbReference>
<evidence type="ECO:0000313" key="4">
    <source>
        <dbReference type="Proteomes" id="UP000186758"/>
    </source>
</evidence>